<evidence type="ECO:0008006" key="3">
    <source>
        <dbReference type="Google" id="ProtNLM"/>
    </source>
</evidence>
<gene>
    <name evidence="1" type="ORF">H6A24_08885</name>
</gene>
<reference evidence="1 2" key="1">
    <citation type="journal article" date="2021" name="Sci. Rep.">
        <title>The distribution of antibiotic resistance genes in chicken gut microbiota commensals.</title>
        <authorList>
            <person name="Juricova H."/>
            <person name="Matiasovicova J."/>
            <person name="Kubasova T."/>
            <person name="Cejkova D."/>
            <person name="Rychlik I."/>
        </authorList>
    </citation>
    <scope>NUCLEOTIDE SEQUENCE [LARGE SCALE GENOMIC DNA]</scope>
    <source>
        <strain evidence="1 2">An768</strain>
    </source>
</reference>
<proteinExistence type="predicted"/>
<keyword evidence="2" id="KW-1185">Reference proteome</keyword>
<accession>A0ABS2F9A0</accession>
<name>A0ABS2F9A0_9BACE</name>
<dbReference type="Proteomes" id="UP000782117">
    <property type="component" value="Unassembled WGS sequence"/>
</dbReference>
<protein>
    <recommendedName>
        <fullName evidence="3">DUF4376 domain-containing protein</fullName>
    </recommendedName>
</protein>
<dbReference type="EMBL" id="JACJKJ010000009">
    <property type="protein sequence ID" value="MBM6806608.1"/>
    <property type="molecule type" value="Genomic_DNA"/>
</dbReference>
<comment type="caution">
    <text evidence="1">The sequence shown here is derived from an EMBL/GenBank/DDBJ whole genome shotgun (WGS) entry which is preliminary data.</text>
</comment>
<organism evidence="1 2">
    <name type="scientific">Bacteroides caecicola</name>
    <dbReference type="NCBI Taxonomy" id="1462569"/>
    <lineage>
        <taxon>Bacteria</taxon>
        <taxon>Pseudomonadati</taxon>
        <taxon>Bacteroidota</taxon>
        <taxon>Bacteroidia</taxon>
        <taxon>Bacteroidales</taxon>
        <taxon>Bacteroidaceae</taxon>
        <taxon>Bacteroides</taxon>
    </lineage>
</organism>
<dbReference type="RefSeq" id="WP_204500405.1">
    <property type="nucleotide sequence ID" value="NZ_JACJKJ010000009.1"/>
</dbReference>
<evidence type="ECO:0000313" key="2">
    <source>
        <dbReference type="Proteomes" id="UP000782117"/>
    </source>
</evidence>
<sequence length="110" mass="12859">MKGKKYNVGDEYCYEMDFELCFSVSAKGIVVYNNGTVAVARVWYGDLELLTAMEEGSCTYTEEEIARMFSDFKDEHERRVQEWYLLIDLETDALINKYLEIGDTSMDEFE</sequence>
<evidence type="ECO:0000313" key="1">
    <source>
        <dbReference type="EMBL" id="MBM6806608.1"/>
    </source>
</evidence>